<feature type="transmembrane region" description="Helical" evidence="1">
    <location>
        <begin position="22"/>
        <end position="46"/>
    </location>
</feature>
<evidence type="ECO:0000313" key="3">
    <source>
        <dbReference type="Proteomes" id="UP001338309"/>
    </source>
</evidence>
<feature type="transmembrane region" description="Helical" evidence="1">
    <location>
        <begin position="52"/>
        <end position="76"/>
    </location>
</feature>
<keyword evidence="1" id="KW-0472">Membrane</keyword>
<keyword evidence="1" id="KW-1133">Transmembrane helix</keyword>
<dbReference type="Proteomes" id="UP001338309">
    <property type="component" value="Unassembled WGS sequence"/>
</dbReference>
<sequence length="98" mass="11339">MNLASFYRQLIWGNLVEKCEELLLHFLIIHVFSAFNIFFSLFQLLFGDVIHVYRIFWAGGSLLGPLLFHCCFIHLLGKLSQFGAKKITDQLAKKPSYT</sequence>
<keyword evidence="1" id="KW-0812">Transmembrane</keyword>
<evidence type="ECO:0000256" key="1">
    <source>
        <dbReference type="SAM" id="Phobius"/>
    </source>
</evidence>
<protein>
    <recommendedName>
        <fullName evidence="4">2TM domain-containing protein</fullName>
    </recommendedName>
</protein>
<accession>A0ABQ6PJ73</accession>
<gene>
    <name evidence="2" type="ORF">Aconfl_06500</name>
</gene>
<evidence type="ECO:0000313" key="2">
    <source>
        <dbReference type="EMBL" id="GMQ28007.1"/>
    </source>
</evidence>
<name>A0ABQ6PJ73_9BACT</name>
<proteinExistence type="predicted"/>
<comment type="caution">
    <text evidence="2">The sequence shown here is derived from an EMBL/GenBank/DDBJ whole genome shotgun (WGS) entry which is preliminary data.</text>
</comment>
<organism evidence="2 3">
    <name type="scientific">Algoriphagus confluentis</name>
    <dbReference type="NCBI Taxonomy" id="1697556"/>
    <lineage>
        <taxon>Bacteria</taxon>
        <taxon>Pseudomonadati</taxon>
        <taxon>Bacteroidota</taxon>
        <taxon>Cytophagia</taxon>
        <taxon>Cytophagales</taxon>
        <taxon>Cyclobacteriaceae</taxon>
        <taxon>Algoriphagus</taxon>
    </lineage>
</organism>
<dbReference type="EMBL" id="BTPD01000002">
    <property type="protein sequence ID" value="GMQ28007.1"/>
    <property type="molecule type" value="Genomic_DNA"/>
</dbReference>
<keyword evidence="3" id="KW-1185">Reference proteome</keyword>
<evidence type="ECO:0008006" key="4">
    <source>
        <dbReference type="Google" id="ProtNLM"/>
    </source>
</evidence>
<reference evidence="2 3" key="1">
    <citation type="submission" date="2023-08" db="EMBL/GenBank/DDBJ databases">
        <title>Draft genome sequence of Algoriphagus confluentis.</title>
        <authorList>
            <person name="Takatani N."/>
            <person name="Hosokawa M."/>
            <person name="Sawabe T."/>
        </authorList>
    </citation>
    <scope>NUCLEOTIDE SEQUENCE [LARGE SCALE GENOMIC DNA]</scope>
    <source>
        <strain evidence="2 3">NBRC 111222</strain>
    </source>
</reference>